<dbReference type="EMBL" id="JANPWB010000001">
    <property type="protein sequence ID" value="KAJ1214143.1"/>
    <property type="molecule type" value="Genomic_DNA"/>
</dbReference>
<name>A0AAV7WJC7_PLEWA</name>
<accession>A0AAV7WJC7</accession>
<gene>
    <name evidence="1" type="ORF">NDU88_001770</name>
</gene>
<evidence type="ECO:0000313" key="2">
    <source>
        <dbReference type="Proteomes" id="UP001066276"/>
    </source>
</evidence>
<evidence type="ECO:0000313" key="1">
    <source>
        <dbReference type="EMBL" id="KAJ1214143.1"/>
    </source>
</evidence>
<comment type="caution">
    <text evidence="1">The sequence shown here is derived from an EMBL/GenBank/DDBJ whole genome shotgun (WGS) entry which is preliminary data.</text>
</comment>
<keyword evidence="2" id="KW-1185">Reference proteome</keyword>
<reference evidence="1" key="1">
    <citation type="journal article" date="2022" name="bioRxiv">
        <title>Sequencing and chromosome-scale assembly of the giantPleurodeles waltlgenome.</title>
        <authorList>
            <person name="Brown T."/>
            <person name="Elewa A."/>
            <person name="Iarovenko S."/>
            <person name="Subramanian E."/>
            <person name="Araus A.J."/>
            <person name="Petzold A."/>
            <person name="Susuki M."/>
            <person name="Suzuki K.-i.T."/>
            <person name="Hayashi T."/>
            <person name="Toyoda A."/>
            <person name="Oliveira C."/>
            <person name="Osipova E."/>
            <person name="Leigh N.D."/>
            <person name="Simon A."/>
            <person name="Yun M.H."/>
        </authorList>
    </citation>
    <scope>NUCLEOTIDE SEQUENCE</scope>
    <source>
        <strain evidence="1">20211129_DDA</strain>
        <tissue evidence="1">Liver</tissue>
    </source>
</reference>
<proteinExistence type="predicted"/>
<organism evidence="1 2">
    <name type="scientific">Pleurodeles waltl</name>
    <name type="common">Iberian ribbed newt</name>
    <dbReference type="NCBI Taxonomy" id="8319"/>
    <lineage>
        <taxon>Eukaryota</taxon>
        <taxon>Metazoa</taxon>
        <taxon>Chordata</taxon>
        <taxon>Craniata</taxon>
        <taxon>Vertebrata</taxon>
        <taxon>Euteleostomi</taxon>
        <taxon>Amphibia</taxon>
        <taxon>Batrachia</taxon>
        <taxon>Caudata</taxon>
        <taxon>Salamandroidea</taxon>
        <taxon>Salamandridae</taxon>
        <taxon>Pleurodelinae</taxon>
        <taxon>Pleurodeles</taxon>
    </lineage>
</organism>
<sequence>MDSAINAPVCHQTEFLPAPQPAQFVVHTAQKGGHPLGLTTIRVLPAPCHGIAHAVPVFTNPPEGGHGNAAASFSAAHTAALISHRLTRAHSAPGNRQAPKSSVGNFVSTEVEAVAGRLRAKGRTEMEMLSRAKVLEVKAKDNGFVLAVFGANQEGGAASWN</sequence>
<dbReference type="Proteomes" id="UP001066276">
    <property type="component" value="Chromosome 1_1"/>
</dbReference>
<dbReference type="AlphaFoldDB" id="A0AAV7WJC7"/>
<protein>
    <submittedName>
        <fullName evidence="1">Uncharacterized protein</fullName>
    </submittedName>
</protein>